<sequence>SASHSRIDDLYTAISELPVALFDSSSSTAFVHFARAFAVVMEESCMQRMEKRQQSMSSVDDLARMFKQDLQSSLVLTNTLTKDARCSSAPMELLLNRMAAVLRVMVDTNFGSAGHSRLSDLYSTIAAVQTTLLGSSCFGIAFVHFARAFAVVMEESVRQLQQLQQPRPSEEDWRITDISRPASTPLPASPTVSTVASSTVSSTPRHRRAIARASGSTGRSSLQHMQQRPQTPAAARAARAAANAAATAADT</sequence>
<protein>
    <recommendedName>
        <fullName evidence="4">Nuclear receptor</fullName>
    </recommendedName>
</protein>
<feature type="region of interest" description="Disordered" evidence="1">
    <location>
        <begin position="180"/>
        <end position="251"/>
    </location>
</feature>
<name>A0AAV5WGH7_9BILA</name>
<reference evidence="2" key="1">
    <citation type="submission" date="2023-10" db="EMBL/GenBank/DDBJ databases">
        <title>Genome assembly of Pristionchus species.</title>
        <authorList>
            <person name="Yoshida K."/>
            <person name="Sommer R.J."/>
        </authorList>
    </citation>
    <scope>NUCLEOTIDE SEQUENCE</scope>
    <source>
        <strain evidence="2">RS5133</strain>
    </source>
</reference>
<feature type="compositionally biased region" description="Polar residues" evidence="1">
    <location>
        <begin position="214"/>
        <end position="230"/>
    </location>
</feature>
<proteinExistence type="predicted"/>
<feature type="non-terminal residue" evidence="2">
    <location>
        <position position="1"/>
    </location>
</feature>
<organism evidence="2 3">
    <name type="scientific">Pristionchus fissidentatus</name>
    <dbReference type="NCBI Taxonomy" id="1538716"/>
    <lineage>
        <taxon>Eukaryota</taxon>
        <taxon>Metazoa</taxon>
        <taxon>Ecdysozoa</taxon>
        <taxon>Nematoda</taxon>
        <taxon>Chromadorea</taxon>
        <taxon>Rhabditida</taxon>
        <taxon>Rhabditina</taxon>
        <taxon>Diplogasteromorpha</taxon>
        <taxon>Diplogasteroidea</taxon>
        <taxon>Neodiplogasteridae</taxon>
        <taxon>Pristionchus</taxon>
    </lineage>
</organism>
<keyword evidence="3" id="KW-1185">Reference proteome</keyword>
<gene>
    <name evidence="2" type="ORF">PFISCL1PPCAC_21287</name>
</gene>
<dbReference type="AlphaFoldDB" id="A0AAV5WGH7"/>
<dbReference type="Proteomes" id="UP001432322">
    <property type="component" value="Unassembled WGS sequence"/>
</dbReference>
<comment type="caution">
    <text evidence="2">The sequence shown here is derived from an EMBL/GenBank/DDBJ whole genome shotgun (WGS) entry which is preliminary data.</text>
</comment>
<evidence type="ECO:0000313" key="3">
    <source>
        <dbReference type="Proteomes" id="UP001432322"/>
    </source>
</evidence>
<evidence type="ECO:0000313" key="2">
    <source>
        <dbReference type="EMBL" id="GMT29991.1"/>
    </source>
</evidence>
<evidence type="ECO:0008006" key="4">
    <source>
        <dbReference type="Google" id="ProtNLM"/>
    </source>
</evidence>
<feature type="compositionally biased region" description="Low complexity" evidence="1">
    <location>
        <begin position="233"/>
        <end position="251"/>
    </location>
</feature>
<evidence type="ECO:0000256" key="1">
    <source>
        <dbReference type="SAM" id="MobiDB-lite"/>
    </source>
</evidence>
<accession>A0AAV5WGH7</accession>
<feature type="compositionally biased region" description="Low complexity" evidence="1">
    <location>
        <begin position="189"/>
        <end position="203"/>
    </location>
</feature>
<dbReference type="EMBL" id="BTSY01000005">
    <property type="protein sequence ID" value="GMT29991.1"/>
    <property type="molecule type" value="Genomic_DNA"/>
</dbReference>